<feature type="domain" description="Response regulatory" evidence="3">
    <location>
        <begin position="6"/>
        <end position="122"/>
    </location>
</feature>
<keyword evidence="7" id="KW-1185">Reference proteome</keyword>
<keyword evidence="6" id="KW-0378">Hydrolase</keyword>
<sequence>MSDKKTVLIVDDTPANVSLLYSVLKDSYKTKIATNGDKALQLAFADNAPDLILLDIMMPGMDGYEVCERLKADPRTKDIPVVFLTAKVAVEDETRGLAMGAVDYITKPISPPIVLERVKNHLILKEARDLLQRQNEVLEEKVLDRTKKLDELQDVVMEAMGALAESRDPETGNHIRRTQLYVKLLAEKLREKDAFKDYLTPERITLLYKAAPLHDIGKVGVPDAILLKPGKLTPEEFERMKLHTVYGREAIEAAEKKLSEPNELLTLAKEIAYSHQEKWDGSGYPDALSREDIPISARLMAIADVYDALISRRVYKPPFTHEKAISIMVEGKGSHFDPVMLEAFLEISNEFYRVAERYQDSEDDVQSAHQ</sequence>
<feature type="domain" description="HD-GYP" evidence="5">
    <location>
        <begin position="149"/>
        <end position="360"/>
    </location>
</feature>
<evidence type="ECO:0000259" key="4">
    <source>
        <dbReference type="PROSITE" id="PS51831"/>
    </source>
</evidence>
<dbReference type="Pfam" id="PF00072">
    <property type="entry name" value="Response_reg"/>
    <property type="match status" value="1"/>
</dbReference>
<keyword evidence="1" id="KW-0597">Phosphoprotein</keyword>
<dbReference type="PANTHER" id="PTHR45228:SF5">
    <property type="entry name" value="CYCLIC DI-GMP PHOSPHODIESTERASE VC_1348-RELATED"/>
    <property type="match status" value="1"/>
</dbReference>
<dbReference type="Proteomes" id="UP000092627">
    <property type="component" value="Unassembled WGS sequence"/>
</dbReference>
<dbReference type="Gene3D" id="3.40.50.2300">
    <property type="match status" value="1"/>
</dbReference>
<feature type="coiled-coil region" evidence="2">
    <location>
        <begin position="121"/>
        <end position="155"/>
    </location>
</feature>
<dbReference type="InterPro" id="IPR001789">
    <property type="entry name" value="Sig_transdc_resp-reg_receiver"/>
</dbReference>
<dbReference type="STRING" id="295068.MAQ5080_01175"/>
<reference evidence="6 7" key="1">
    <citation type="submission" date="2016-06" db="EMBL/GenBank/DDBJ databases">
        <authorList>
            <person name="Kjaerup R.B."/>
            <person name="Dalgaard T.S."/>
            <person name="Juul-Madsen H.R."/>
        </authorList>
    </citation>
    <scope>NUCLEOTIDE SEQUENCE [LARGE SCALE GENOMIC DNA]</scope>
    <source>
        <strain evidence="6 7">CECT 5080</strain>
    </source>
</reference>
<dbReference type="PANTHER" id="PTHR45228">
    <property type="entry name" value="CYCLIC DI-GMP PHOSPHODIESTERASE TM_0186-RELATED"/>
    <property type="match status" value="1"/>
</dbReference>
<name>A0A1A8T7W1_9GAMM</name>
<dbReference type="InterPro" id="IPR037522">
    <property type="entry name" value="HD_GYP_dom"/>
</dbReference>
<evidence type="ECO:0000256" key="2">
    <source>
        <dbReference type="SAM" id="Coils"/>
    </source>
</evidence>
<dbReference type="CDD" id="cd19920">
    <property type="entry name" value="REC_PA4781-like"/>
    <property type="match status" value="1"/>
</dbReference>
<dbReference type="SUPFAM" id="SSF109604">
    <property type="entry name" value="HD-domain/PDEase-like"/>
    <property type="match status" value="1"/>
</dbReference>
<dbReference type="EMBL" id="FLOC01000005">
    <property type="protein sequence ID" value="SBS28693.1"/>
    <property type="molecule type" value="Genomic_DNA"/>
</dbReference>
<proteinExistence type="predicted"/>
<dbReference type="PROSITE" id="PS51831">
    <property type="entry name" value="HD"/>
    <property type="match status" value="1"/>
</dbReference>
<dbReference type="Gene3D" id="1.10.3210.10">
    <property type="entry name" value="Hypothetical protein af1432"/>
    <property type="match status" value="1"/>
</dbReference>
<dbReference type="SMART" id="SM00471">
    <property type="entry name" value="HDc"/>
    <property type="match status" value="1"/>
</dbReference>
<evidence type="ECO:0000313" key="6">
    <source>
        <dbReference type="EMBL" id="SBS28693.1"/>
    </source>
</evidence>
<dbReference type="OrthoDB" id="9816273at2"/>
<dbReference type="SMART" id="SM00448">
    <property type="entry name" value="REC"/>
    <property type="match status" value="1"/>
</dbReference>
<feature type="modified residue" description="4-aspartylphosphate" evidence="1">
    <location>
        <position position="55"/>
    </location>
</feature>
<dbReference type="PROSITE" id="PS50110">
    <property type="entry name" value="RESPONSE_REGULATORY"/>
    <property type="match status" value="1"/>
</dbReference>
<accession>A0A1A8T7W1</accession>
<protein>
    <submittedName>
        <fullName evidence="6">Cyclic di-GMP phosphodiesterase response regulator RpfG</fullName>
        <ecNumber evidence="6">3.1.4.52</ecNumber>
    </submittedName>
</protein>
<evidence type="ECO:0000259" key="5">
    <source>
        <dbReference type="PROSITE" id="PS51832"/>
    </source>
</evidence>
<dbReference type="Pfam" id="PF13487">
    <property type="entry name" value="HD_5"/>
    <property type="match status" value="1"/>
</dbReference>
<dbReference type="InterPro" id="IPR006674">
    <property type="entry name" value="HD_domain"/>
</dbReference>
<feature type="domain" description="HD" evidence="4">
    <location>
        <begin position="171"/>
        <end position="309"/>
    </location>
</feature>
<dbReference type="PROSITE" id="PS51832">
    <property type="entry name" value="HD_GYP"/>
    <property type="match status" value="1"/>
</dbReference>
<organism evidence="6 7">
    <name type="scientific">Marinomonas aquimarina</name>
    <dbReference type="NCBI Taxonomy" id="295068"/>
    <lineage>
        <taxon>Bacteria</taxon>
        <taxon>Pseudomonadati</taxon>
        <taxon>Pseudomonadota</taxon>
        <taxon>Gammaproteobacteria</taxon>
        <taxon>Oceanospirillales</taxon>
        <taxon>Oceanospirillaceae</taxon>
        <taxon>Marinomonas</taxon>
    </lineage>
</organism>
<dbReference type="AlphaFoldDB" id="A0A1A8T7W1"/>
<evidence type="ECO:0000313" key="7">
    <source>
        <dbReference type="Proteomes" id="UP000092627"/>
    </source>
</evidence>
<dbReference type="SUPFAM" id="SSF52172">
    <property type="entry name" value="CheY-like"/>
    <property type="match status" value="1"/>
</dbReference>
<dbReference type="InterPro" id="IPR052020">
    <property type="entry name" value="Cyclic_di-GMP/3'3'-cGAMP_PDE"/>
</dbReference>
<evidence type="ECO:0000256" key="1">
    <source>
        <dbReference type="PROSITE-ProRule" id="PRU00169"/>
    </source>
</evidence>
<dbReference type="GO" id="GO:0000160">
    <property type="term" value="P:phosphorelay signal transduction system"/>
    <property type="evidence" value="ECO:0007669"/>
    <property type="project" value="InterPro"/>
</dbReference>
<dbReference type="EC" id="3.1.4.52" evidence="6"/>
<dbReference type="InterPro" id="IPR011006">
    <property type="entry name" value="CheY-like_superfamily"/>
</dbReference>
<dbReference type="InterPro" id="IPR003607">
    <property type="entry name" value="HD/PDEase_dom"/>
</dbReference>
<keyword evidence="2" id="KW-0175">Coiled coil</keyword>
<gene>
    <name evidence="6" type="primary">rpfG_3</name>
    <name evidence="6" type="ORF">MAQ5080_01175</name>
</gene>
<dbReference type="RefSeq" id="WP_082861027.1">
    <property type="nucleotide sequence ID" value="NZ_FLOC01000005.1"/>
</dbReference>
<dbReference type="GO" id="GO:0071111">
    <property type="term" value="F:cyclic-guanylate-specific phosphodiesterase activity"/>
    <property type="evidence" value="ECO:0007669"/>
    <property type="project" value="UniProtKB-EC"/>
</dbReference>
<evidence type="ECO:0000259" key="3">
    <source>
        <dbReference type="PROSITE" id="PS50110"/>
    </source>
</evidence>
<dbReference type="CDD" id="cd00077">
    <property type="entry name" value="HDc"/>
    <property type="match status" value="1"/>
</dbReference>